<reference evidence="2" key="1">
    <citation type="journal article" date="2021" name="Front. Microbiol.">
        <title>Comprehensive Comparative Genomics and Phenotyping of Methylobacterium Species.</title>
        <authorList>
            <person name="Alessa O."/>
            <person name="Ogura Y."/>
            <person name="Fujitani Y."/>
            <person name="Takami H."/>
            <person name="Hayashi T."/>
            <person name="Sahin N."/>
            <person name="Tani A."/>
        </authorList>
    </citation>
    <scope>NUCLEOTIDE SEQUENCE</scope>
    <source>
        <strain evidence="2">DSM 19015</strain>
    </source>
</reference>
<evidence type="ECO:0000313" key="3">
    <source>
        <dbReference type="Proteomes" id="UP001055125"/>
    </source>
</evidence>
<comment type="caution">
    <text evidence="2">The sequence shown here is derived from an EMBL/GenBank/DDBJ whole genome shotgun (WGS) entry which is preliminary data.</text>
</comment>
<reference evidence="2" key="2">
    <citation type="submission" date="2021-08" db="EMBL/GenBank/DDBJ databases">
        <authorList>
            <person name="Tani A."/>
            <person name="Ola A."/>
            <person name="Ogura Y."/>
            <person name="Katsura K."/>
            <person name="Hayashi T."/>
        </authorList>
    </citation>
    <scope>NUCLEOTIDE SEQUENCE</scope>
    <source>
        <strain evidence="2">DSM 19015</strain>
    </source>
</reference>
<dbReference type="SUPFAM" id="SSF53633">
    <property type="entry name" value="Carbamate kinase-like"/>
    <property type="match status" value="1"/>
</dbReference>
<accession>A0ABQ4S4S3</accession>
<gene>
    <name evidence="2" type="ORF">OCOJLMKI_4632</name>
</gene>
<evidence type="ECO:0000313" key="2">
    <source>
        <dbReference type="EMBL" id="GJD97402.1"/>
    </source>
</evidence>
<dbReference type="EMBL" id="BPQP01000089">
    <property type="protein sequence ID" value="GJD97402.1"/>
    <property type="molecule type" value="Genomic_DNA"/>
</dbReference>
<feature type="domain" description="Aspartate/glutamate/uridylate kinase" evidence="1">
    <location>
        <begin position="6"/>
        <end position="76"/>
    </location>
</feature>
<proteinExistence type="predicted"/>
<dbReference type="Proteomes" id="UP001055125">
    <property type="component" value="Unassembled WGS sequence"/>
</dbReference>
<sequence length="186" mass="19442">MKRDLSVVKVGGSLTADEGRLRAILGGLAGSDDVIVPGGGAFADAVRADQAALGYDDARAHRLALDAMTRMGERFLRLEPRLLSARSVAACALPGRTRVWDPAALKAGHPEIPESWDVTSDSLALWLATELGAARCLLLKSVDAPSGAGPAELSRLGLVDAAFPGFAARFRGEIVIRSPDRCKAAA</sequence>
<name>A0ABQ4S4S3_9HYPH</name>
<protein>
    <recommendedName>
        <fullName evidence="1">Aspartate/glutamate/uridylate kinase domain-containing protein</fullName>
    </recommendedName>
</protein>
<dbReference type="Gene3D" id="3.40.1160.10">
    <property type="entry name" value="Acetylglutamate kinase-like"/>
    <property type="match status" value="1"/>
</dbReference>
<dbReference type="InterPro" id="IPR036393">
    <property type="entry name" value="AceGlu_kinase-like_sf"/>
</dbReference>
<keyword evidence="3" id="KW-1185">Reference proteome</keyword>
<dbReference type="RefSeq" id="WP_238246469.1">
    <property type="nucleotide sequence ID" value="NZ_BPQP01000089.1"/>
</dbReference>
<dbReference type="InterPro" id="IPR001048">
    <property type="entry name" value="Asp/Glu/Uridylate_kinase"/>
</dbReference>
<organism evidence="2 3">
    <name type="scientific">Methylobacterium iners</name>
    <dbReference type="NCBI Taxonomy" id="418707"/>
    <lineage>
        <taxon>Bacteria</taxon>
        <taxon>Pseudomonadati</taxon>
        <taxon>Pseudomonadota</taxon>
        <taxon>Alphaproteobacteria</taxon>
        <taxon>Hyphomicrobiales</taxon>
        <taxon>Methylobacteriaceae</taxon>
        <taxon>Methylobacterium</taxon>
    </lineage>
</organism>
<evidence type="ECO:0000259" key="1">
    <source>
        <dbReference type="Pfam" id="PF00696"/>
    </source>
</evidence>
<dbReference type="Pfam" id="PF00696">
    <property type="entry name" value="AA_kinase"/>
    <property type="match status" value="1"/>
</dbReference>